<reference evidence="2" key="1">
    <citation type="journal article" date="2020" name="Stud. Mycol.">
        <title>101 Dothideomycetes genomes: a test case for predicting lifestyles and emergence of pathogens.</title>
        <authorList>
            <person name="Haridas S."/>
            <person name="Albert R."/>
            <person name="Binder M."/>
            <person name="Bloem J."/>
            <person name="Labutti K."/>
            <person name="Salamov A."/>
            <person name="Andreopoulos B."/>
            <person name="Baker S."/>
            <person name="Barry K."/>
            <person name="Bills G."/>
            <person name="Bluhm B."/>
            <person name="Cannon C."/>
            <person name="Castanera R."/>
            <person name="Culley D."/>
            <person name="Daum C."/>
            <person name="Ezra D."/>
            <person name="Gonzalez J."/>
            <person name="Henrissat B."/>
            <person name="Kuo A."/>
            <person name="Liang C."/>
            <person name="Lipzen A."/>
            <person name="Lutzoni F."/>
            <person name="Magnuson J."/>
            <person name="Mondo S."/>
            <person name="Nolan M."/>
            <person name="Ohm R."/>
            <person name="Pangilinan J."/>
            <person name="Park H.-J."/>
            <person name="Ramirez L."/>
            <person name="Alfaro M."/>
            <person name="Sun H."/>
            <person name="Tritt A."/>
            <person name="Yoshinaga Y."/>
            <person name="Zwiers L.-H."/>
            <person name="Turgeon B."/>
            <person name="Goodwin S."/>
            <person name="Spatafora J."/>
            <person name="Crous P."/>
            <person name="Grigoriev I."/>
        </authorList>
    </citation>
    <scope>NUCLEOTIDE SEQUENCE</scope>
    <source>
        <strain evidence="2">CBS 130266</strain>
    </source>
</reference>
<dbReference type="AlphaFoldDB" id="A0A9P4NYS1"/>
<dbReference type="EMBL" id="MU007015">
    <property type="protein sequence ID" value="KAF2434919.1"/>
    <property type="molecule type" value="Genomic_DNA"/>
</dbReference>
<sequence length="211" mass="23219">MSQRKRDQQQVEGGPAKKQKTEAGQGTSPSDATEQPSHNLATTIAPQSSEHSGRANQPPKTEQPLPLTDGARPKQAPRLDAEGAPLLIPNMGHTRALHNTIDLTGEELLADLADTRPNVQPLFRPLGVPPAPITNTLAPLRSHLVKFQDAYKIRMEQAVELLQCIDGELVEQQAKMDAVQALNIKNQSTIRILTKHHWALSRKFEGAQREH</sequence>
<keyword evidence="3" id="KW-1185">Reference proteome</keyword>
<accession>A0A9P4NYS1</accession>
<evidence type="ECO:0000313" key="3">
    <source>
        <dbReference type="Proteomes" id="UP000800235"/>
    </source>
</evidence>
<feature type="compositionally biased region" description="Polar residues" evidence="1">
    <location>
        <begin position="22"/>
        <end position="60"/>
    </location>
</feature>
<name>A0A9P4NYS1_9PEZI</name>
<organism evidence="2 3">
    <name type="scientific">Tothia fuscella</name>
    <dbReference type="NCBI Taxonomy" id="1048955"/>
    <lineage>
        <taxon>Eukaryota</taxon>
        <taxon>Fungi</taxon>
        <taxon>Dikarya</taxon>
        <taxon>Ascomycota</taxon>
        <taxon>Pezizomycotina</taxon>
        <taxon>Dothideomycetes</taxon>
        <taxon>Pleosporomycetidae</taxon>
        <taxon>Venturiales</taxon>
        <taxon>Cylindrosympodiaceae</taxon>
        <taxon>Tothia</taxon>
    </lineage>
</organism>
<dbReference type="Proteomes" id="UP000800235">
    <property type="component" value="Unassembled WGS sequence"/>
</dbReference>
<comment type="caution">
    <text evidence="2">The sequence shown here is derived from an EMBL/GenBank/DDBJ whole genome shotgun (WGS) entry which is preliminary data.</text>
</comment>
<proteinExistence type="predicted"/>
<evidence type="ECO:0000256" key="1">
    <source>
        <dbReference type="SAM" id="MobiDB-lite"/>
    </source>
</evidence>
<evidence type="ECO:0000313" key="2">
    <source>
        <dbReference type="EMBL" id="KAF2434919.1"/>
    </source>
</evidence>
<protein>
    <submittedName>
        <fullName evidence="2">Uncharacterized protein</fullName>
    </submittedName>
</protein>
<feature type="region of interest" description="Disordered" evidence="1">
    <location>
        <begin position="1"/>
        <end position="77"/>
    </location>
</feature>
<gene>
    <name evidence="2" type="ORF">EJ08DRAFT_724344</name>
</gene>